<name>A0A1L8CM28_9PROT</name>
<evidence type="ECO:0000259" key="4">
    <source>
        <dbReference type="PROSITE" id="PS50113"/>
    </source>
</evidence>
<dbReference type="EMBL" id="BDFD01000006">
    <property type="protein sequence ID" value="GAV19967.1"/>
    <property type="molecule type" value="Genomic_DNA"/>
</dbReference>
<evidence type="ECO:0000259" key="3">
    <source>
        <dbReference type="PROSITE" id="PS50110"/>
    </source>
</evidence>
<dbReference type="Gene3D" id="3.20.20.450">
    <property type="entry name" value="EAL domain"/>
    <property type="match status" value="1"/>
</dbReference>
<keyword evidence="8" id="KW-1185">Reference proteome</keyword>
<dbReference type="NCBIfam" id="TIGR00229">
    <property type="entry name" value="sensory_box"/>
    <property type="match status" value="1"/>
</dbReference>
<dbReference type="InterPro" id="IPR043128">
    <property type="entry name" value="Rev_trsase/Diguanyl_cyclase"/>
</dbReference>
<dbReference type="FunFam" id="3.30.70.270:FF:000001">
    <property type="entry name" value="Diguanylate cyclase domain protein"/>
    <property type="match status" value="1"/>
</dbReference>
<dbReference type="AlphaFoldDB" id="A0A1L8CM28"/>
<comment type="caution">
    <text evidence="7">The sequence shown here is derived from an EMBL/GenBank/DDBJ whole genome shotgun (WGS) entry which is preliminary data.</text>
</comment>
<feature type="domain" description="EAL" evidence="5">
    <location>
        <begin position="452"/>
        <end position="706"/>
    </location>
</feature>
<dbReference type="SUPFAM" id="SSF55785">
    <property type="entry name" value="PYP-like sensor domain (PAS domain)"/>
    <property type="match status" value="1"/>
</dbReference>
<dbReference type="PANTHER" id="PTHR44757:SF2">
    <property type="entry name" value="BIOFILM ARCHITECTURE MAINTENANCE PROTEIN MBAA"/>
    <property type="match status" value="1"/>
</dbReference>
<dbReference type="Pfam" id="PF00563">
    <property type="entry name" value="EAL"/>
    <property type="match status" value="1"/>
</dbReference>
<feature type="domain" description="PAC" evidence="4">
    <location>
        <begin position="217"/>
        <end position="267"/>
    </location>
</feature>
<dbReference type="SMART" id="SM00267">
    <property type="entry name" value="GGDEF"/>
    <property type="match status" value="1"/>
</dbReference>
<dbReference type="GO" id="GO:0071111">
    <property type="term" value="F:cyclic-guanylate-specific phosphodiesterase activity"/>
    <property type="evidence" value="ECO:0007669"/>
    <property type="project" value="UniProtKB-EC"/>
</dbReference>
<evidence type="ECO:0000313" key="8">
    <source>
        <dbReference type="Proteomes" id="UP000231632"/>
    </source>
</evidence>
<feature type="modified residue" description="4-aspartylphosphate" evidence="2">
    <location>
        <position position="64"/>
    </location>
</feature>
<dbReference type="GO" id="GO:0000160">
    <property type="term" value="P:phosphorelay signal transduction system"/>
    <property type="evidence" value="ECO:0007669"/>
    <property type="project" value="InterPro"/>
</dbReference>
<dbReference type="SUPFAM" id="SSF52172">
    <property type="entry name" value="CheY-like"/>
    <property type="match status" value="1"/>
</dbReference>
<dbReference type="SUPFAM" id="SSF55073">
    <property type="entry name" value="Nucleotide cyclase"/>
    <property type="match status" value="1"/>
</dbReference>
<dbReference type="Gene3D" id="2.10.70.100">
    <property type="match status" value="1"/>
</dbReference>
<dbReference type="PROSITE" id="PS50110">
    <property type="entry name" value="RESPONSE_REGULATORY"/>
    <property type="match status" value="1"/>
</dbReference>
<feature type="domain" description="Response regulatory" evidence="3">
    <location>
        <begin position="15"/>
        <end position="131"/>
    </location>
</feature>
<gene>
    <name evidence="7" type="ORF">MMIC_P0928</name>
</gene>
<keyword evidence="2" id="KW-0597">Phosphoprotein</keyword>
<accession>A0A1L8CM28</accession>
<dbReference type="PROSITE" id="PS50113">
    <property type="entry name" value="PAC"/>
    <property type="match status" value="1"/>
</dbReference>
<dbReference type="GO" id="GO:0071732">
    <property type="term" value="P:cellular response to nitric oxide"/>
    <property type="evidence" value="ECO:0007669"/>
    <property type="project" value="UniProtKB-ARBA"/>
</dbReference>
<dbReference type="InterPro" id="IPR000014">
    <property type="entry name" value="PAS"/>
</dbReference>
<evidence type="ECO:0000256" key="2">
    <source>
        <dbReference type="PROSITE-ProRule" id="PRU00169"/>
    </source>
</evidence>
<dbReference type="Proteomes" id="UP000231632">
    <property type="component" value="Unassembled WGS sequence"/>
</dbReference>
<dbReference type="InterPro" id="IPR052155">
    <property type="entry name" value="Biofilm_reg_signaling"/>
</dbReference>
<evidence type="ECO:0000313" key="7">
    <source>
        <dbReference type="EMBL" id="GAV19967.1"/>
    </source>
</evidence>
<dbReference type="STRING" id="1921010.MMIC_P0928"/>
<dbReference type="InterPro" id="IPR035919">
    <property type="entry name" value="EAL_sf"/>
</dbReference>
<dbReference type="InterPro" id="IPR035965">
    <property type="entry name" value="PAS-like_dom_sf"/>
</dbReference>
<dbReference type="InterPro" id="IPR001633">
    <property type="entry name" value="EAL_dom"/>
</dbReference>
<dbReference type="InterPro" id="IPR029787">
    <property type="entry name" value="Nucleotide_cyclase"/>
</dbReference>
<organism evidence="7 8">
    <name type="scientific">Mariprofundus micogutta</name>
    <dbReference type="NCBI Taxonomy" id="1921010"/>
    <lineage>
        <taxon>Bacteria</taxon>
        <taxon>Pseudomonadati</taxon>
        <taxon>Pseudomonadota</taxon>
        <taxon>Candidatius Mariprofundia</taxon>
        <taxon>Mariprofundales</taxon>
        <taxon>Mariprofundaceae</taxon>
        <taxon>Mariprofundus</taxon>
    </lineage>
</organism>
<dbReference type="RefSeq" id="WP_171966455.1">
    <property type="nucleotide sequence ID" value="NZ_BDFD01000006.1"/>
</dbReference>
<dbReference type="SMART" id="SM00086">
    <property type="entry name" value="PAC"/>
    <property type="match status" value="1"/>
</dbReference>
<dbReference type="InterPro" id="IPR000700">
    <property type="entry name" value="PAS-assoc_C"/>
</dbReference>
<dbReference type="InterPro" id="IPR011006">
    <property type="entry name" value="CheY-like_superfamily"/>
</dbReference>
<dbReference type="SMART" id="SM00052">
    <property type="entry name" value="EAL"/>
    <property type="match status" value="1"/>
</dbReference>
<dbReference type="Gene3D" id="3.30.450.20">
    <property type="entry name" value="PAS domain"/>
    <property type="match status" value="1"/>
</dbReference>
<dbReference type="PROSITE" id="PS50887">
    <property type="entry name" value="GGDEF"/>
    <property type="match status" value="1"/>
</dbReference>
<dbReference type="Pfam" id="PF00990">
    <property type="entry name" value="GGDEF"/>
    <property type="match status" value="1"/>
</dbReference>
<reference evidence="7 8" key="1">
    <citation type="journal article" date="2017" name="Arch. Microbiol.">
        <title>Mariprofundus micogutta sp. nov., a novel iron-oxidizing zetaproteobacterium isolated from a deep-sea hydrothermal field at the Bayonnaise knoll of the Izu-Ogasawara arc, and a description of Mariprofundales ord. nov. and Zetaproteobacteria classis nov.</title>
        <authorList>
            <person name="Makita H."/>
            <person name="Tanaka E."/>
            <person name="Mitsunobu S."/>
            <person name="Miyazaki M."/>
            <person name="Nunoura T."/>
            <person name="Uematsu K."/>
            <person name="Takaki Y."/>
            <person name="Nishi S."/>
            <person name="Shimamura S."/>
            <person name="Takai K."/>
        </authorList>
    </citation>
    <scope>NUCLEOTIDE SEQUENCE [LARGE SCALE GENOMIC DNA]</scope>
    <source>
        <strain evidence="7 8">ET2</strain>
    </source>
</reference>
<dbReference type="CDD" id="cd17574">
    <property type="entry name" value="REC_OmpR"/>
    <property type="match status" value="1"/>
</dbReference>
<evidence type="ECO:0000256" key="1">
    <source>
        <dbReference type="ARBA" id="ARBA00051114"/>
    </source>
</evidence>
<feature type="domain" description="GGDEF" evidence="6">
    <location>
        <begin position="299"/>
        <end position="443"/>
    </location>
</feature>
<evidence type="ECO:0000259" key="6">
    <source>
        <dbReference type="PROSITE" id="PS50887"/>
    </source>
</evidence>
<dbReference type="PROSITE" id="PS50883">
    <property type="entry name" value="EAL"/>
    <property type="match status" value="1"/>
</dbReference>
<dbReference type="CDD" id="cd01949">
    <property type="entry name" value="GGDEF"/>
    <property type="match status" value="1"/>
</dbReference>
<dbReference type="Pfam" id="PF00072">
    <property type="entry name" value="Response_reg"/>
    <property type="match status" value="1"/>
</dbReference>
<dbReference type="InterPro" id="IPR001789">
    <property type="entry name" value="Sig_transdc_resp-reg_receiver"/>
</dbReference>
<dbReference type="PANTHER" id="PTHR44757">
    <property type="entry name" value="DIGUANYLATE CYCLASE DGCP"/>
    <property type="match status" value="1"/>
</dbReference>
<dbReference type="CDD" id="cd01948">
    <property type="entry name" value="EAL"/>
    <property type="match status" value="1"/>
</dbReference>
<comment type="catalytic activity">
    <reaction evidence="1">
        <text>3',3'-c-di-GMP + H2O = 5'-phosphoguanylyl(3'-&gt;5')guanosine + H(+)</text>
        <dbReference type="Rhea" id="RHEA:24902"/>
        <dbReference type="ChEBI" id="CHEBI:15377"/>
        <dbReference type="ChEBI" id="CHEBI:15378"/>
        <dbReference type="ChEBI" id="CHEBI:58754"/>
        <dbReference type="ChEBI" id="CHEBI:58805"/>
        <dbReference type="EC" id="3.1.4.52"/>
    </reaction>
    <physiologicalReaction direction="left-to-right" evidence="1">
        <dbReference type="Rhea" id="RHEA:24903"/>
    </physiologicalReaction>
</comment>
<dbReference type="InterPro" id="IPR000160">
    <property type="entry name" value="GGDEF_dom"/>
</dbReference>
<dbReference type="InterPro" id="IPR001610">
    <property type="entry name" value="PAC"/>
</dbReference>
<sequence>MSGIDIHKGNNGLHTVMVIDDDELLREVMAETLQEDGYTVVVASNGQEALDVFKHSPVDLILCDVMMPVMNGYDFCENLRQLPNGRNMPVIIMTGQDDIEAIEKAFDCGATDFISKPVNWPVIGHRIQYTLRASQAIKEATLNAKLLSEAQRIAKLGNWSWDTDTKEMLVSAATYHIFRVPRTSPCVFYQMLLKSIHPDDRAAFDLAVEQAQRDCPSDIEFTATLPNGTARDIHMHAERIPDGTTTQLFGTFQDITERKNAEAEIRQLAYYDAITGLPNRTLFKEHLQQALQQAQRNGTRIAVMFLDLDNFKRINDSLGHKAGDQLLAEISSRLQQCIRGTDVATKDIQGSSDSLARLGGDEFTLMLTDIKDLHHVSTVAERVLKSLSEPIMLVGNRVVVTSSIGVSIYPDDGNEIDSLLKHADAAMYQVKYKGRNGVFFYDDELRQQSQNRLQLESELYKALKNDEMTLFYQPKINANTLKVEGFEALIRWIHPEKGMVSPADFIPVAEDSGLIIPMGKWVIKTACQQLQAWRQAGAEPITMAVNLSCHQFSDHQLLEAVEQIINETGVESELLEFEITESVLMQDAETAMRVLNEMKQMGMKLSVDDFGTGYSSMAYLKHFPLDVLKIDRSFVMDIPQDKQDITITTAIISLAKALELNVVAEGVETTEQLEFLRSCECDQIQGFLFSPPVPSEKAGPMIYKPFSV</sequence>
<evidence type="ECO:0000259" key="5">
    <source>
        <dbReference type="PROSITE" id="PS50883"/>
    </source>
</evidence>
<proteinExistence type="predicted"/>
<dbReference type="FunFam" id="3.20.20.450:FF:000001">
    <property type="entry name" value="Cyclic di-GMP phosphodiesterase yahA"/>
    <property type="match status" value="1"/>
</dbReference>
<dbReference type="Gene3D" id="3.40.50.2300">
    <property type="match status" value="1"/>
</dbReference>
<dbReference type="NCBIfam" id="TIGR00254">
    <property type="entry name" value="GGDEF"/>
    <property type="match status" value="1"/>
</dbReference>
<dbReference type="SUPFAM" id="SSF141868">
    <property type="entry name" value="EAL domain-like"/>
    <property type="match status" value="1"/>
</dbReference>
<protein>
    <submittedName>
        <fullName evidence="7">Cyclic di-GMP phosphodiesterase Gmr</fullName>
    </submittedName>
</protein>
<dbReference type="Gene3D" id="3.30.70.270">
    <property type="match status" value="1"/>
</dbReference>
<dbReference type="SMART" id="SM00448">
    <property type="entry name" value="REC"/>
    <property type="match status" value="1"/>
</dbReference>